<reference evidence="10" key="1">
    <citation type="submission" date="2022-12" db="EMBL/GenBank/DDBJ databases">
        <authorList>
            <person name="Alioto T."/>
            <person name="Alioto T."/>
            <person name="Gomez Garrido J."/>
        </authorList>
    </citation>
    <scope>NUCLEOTIDE SEQUENCE</scope>
</reference>
<feature type="region of interest" description="Disordered" evidence="7">
    <location>
        <begin position="386"/>
        <end position="431"/>
    </location>
</feature>
<feature type="region of interest" description="Disordered" evidence="7">
    <location>
        <begin position="139"/>
        <end position="178"/>
    </location>
</feature>
<name>A0AA35LKR5_9SAUR</name>
<feature type="region of interest" description="Disordered" evidence="7">
    <location>
        <begin position="610"/>
        <end position="647"/>
    </location>
</feature>
<gene>
    <name evidence="10" type="ORF">PODLI_1B013875</name>
</gene>
<organism evidence="10 11">
    <name type="scientific">Podarcis lilfordi</name>
    <name type="common">Lilford's wall lizard</name>
    <dbReference type="NCBI Taxonomy" id="74358"/>
    <lineage>
        <taxon>Eukaryota</taxon>
        <taxon>Metazoa</taxon>
        <taxon>Chordata</taxon>
        <taxon>Craniata</taxon>
        <taxon>Vertebrata</taxon>
        <taxon>Euteleostomi</taxon>
        <taxon>Lepidosauria</taxon>
        <taxon>Squamata</taxon>
        <taxon>Bifurcata</taxon>
        <taxon>Unidentata</taxon>
        <taxon>Episquamata</taxon>
        <taxon>Laterata</taxon>
        <taxon>Lacertibaenia</taxon>
        <taxon>Lacertidae</taxon>
        <taxon>Podarcis</taxon>
    </lineage>
</organism>
<dbReference type="GO" id="GO:0030182">
    <property type="term" value="P:neuron differentiation"/>
    <property type="evidence" value="ECO:0007669"/>
    <property type="project" value="TreeGrafter"/>
</dbReference>
<dbReference type="Proteomes" id="UP001178461">
    <property type="component" value="Chromosome 16"/>
</dbReference>
<feature type="region of interest" description="Disordered" evidence="7">
    <location>
        <begin position="248"/>
        <end position="267"/>
    </location>
</feature>
<evidence type="ECO:0000256" key="8">
    <source>
        <dbReference type="SAM" id="SignalP"/>
    </source>
</evidence>
<evidence type="ECO:0000313" key="10">
    <source>
        <dbReference type="EMBL" id="CAI5798096.1"/>
    </source>
</evidence>
<keyword evidence="5 6" id="KW-0472">Membrane</keyword>
<dbReference type="InterPro" id="IPR046964">
    <property type="entry name" value="RTN1-4"/>
</dbReference>
<evidence type="ECO:0000256" key="1">
    <source>
        <dbReference type="ARBA" id="ARBA00004477"/>
    </source>
</evidence>
<dbReference type="GO" id="GO:0005789">
    <property type="term" value="C:endoplasmic reticulum membrane"/>
    <property type="evidence" value="ECO:0007669"/>
    <property type="project" value="UniProtKB-SubCell"/>
</dbReference>
<feature type="transmembrane region" description="Helical" evidence="6">
    <location>
        <begin position="835"/>
        <end position="856"/>
    </location>
</feature>
<keyword evidence="3 6" id="KW-0256">Endoplasmic reticulum</keyword>
<dbReference type="EMBL" id="OX395143">
    <property type="protein sequence ID" value="CAI5798096.1"/>
    <property type="molecule type" value="Genomic_DNA"/>
</dbReference>
<feature type="compositionally biased region" description="Low complexity" evidence="7">
    <location>
        <begin position="248"/>
        <end position="261"/>
    </location>
</feature>
<evidence type="ECO:0000256" key="4">
    <source>
        <dbReference type="ARBA" id="ARBA00022989"/>
    </source>
</evidence>
<dbReference type="PROSITE" id="PS50845">
    <property type="entry name" value="RETICULON"/>
    <property type="match status" value="1"/>
</dbReference>
<evidence type="ECO:0000256" key="5">
    <source>
        <dbReference type="ARBA" id="ARBA00023136"/>
    </source>
</evidence>
<comment type="subcellular location">
    <subcellularLocation>
        <location evidence="1 6">Endoplasmic reticulum membrane</location>
        <topology evidence="1 6">Multi-pass membrane protein</topology>
    </subcellularLocation>
</comment>
<feature type="signal peptide" evidence="8">
    <location>
        <begin position="1"/>
        <end position="27"/>
    </location>
</feature>
<feature type="compositionally biased region" description="Polar residues" evidence="7">
    <location>
        <begin position="415"/>
        <end position="424"/>
    </location>
</feature>
<feature type="region of interest" description="Disordered" evidence="7">
    <location>
        <begin position="573"/>
        <end position="595"/>
    </location>
</feature>
<feature type="compositionally biased region" description="Basic and acidic residues" evidence="7">
    <location>
        <begin position="346"/>
        <end position="360"/>
    </location>
</feature>
<evidence type="ECO:0000256" key="2">
    <source>
        <dbReference type="ARBA" id="ARBA00022692"/>
    </source>
</evidence>
<feature type="domain" description="Reticulon" evidence="9">
    <location>
        <begin position="706"/>
        <end position="860"/>
    </location>
</feature>
<feature type="chain" id="PRO_5041387944" description="Reticulon" evidence="8">
    <location>
        <begin position="28"/>
        <end position="877"/>
    </location>
</feature>
<dbReference type="AlphaFoldDB" id="A0AA35LKR5"/>
<feature type="compositionally biased region" description="Basic and acidic residues" evidence="7">
    <location>
        <begin position="573"/>
        <end position="583"/>
    </location>
</feature>
<dbReference type="PANTHER" id="PTHR45799">
    <property type="entry name" value="RETICULON-LIKE PROTEIN"/>
    <property type="match status" value="1"/>
</dbReference>
<feature type="region of interest" description="Disordered" evidence="7">
    <location>
        <begin position="485"/>
        <end position="509"/>
    </location>
</feature>
<feature type="transmembrane region" description="Helical" evidence="6">
    <location>
        <begin position="726"/>
        <end position="749"/>
    </location>
</feature>
<dbReference type="PANTHER" id="PTHR45799:SF4">
    <property type="entry name" value="RETICULON-3"/>
    <property type="match status" value="1"/>
</dbReference>
<dbReference type="GO" id="GO:0071787">
    <property type="term" value="P:endoplasmic reticulum tubular network formation"/>
    <property type="evidence" value="ECO:0007669"/>
    <property type="project" value="TreeGrafter"/>
</dbReference>
<feature type="region of interest" description="Disordered" evidence="7">
    <location>
        <begin position="303"/>
        <end position="360"/>
    </location>
</feature>
<evidence type="ECO:0000256" key="6">
    <source>
        <dbReference type="RuleBase" id="RU210713"/>
    </source>
</evidence>
<dbReference type="Gene3D" id="1.20.5.2480">
    <property type="match status" value="1"/>
</dbReference>
<dbReference type="FunFam" id="1.20.5.2480:FF:000001">
    <property type="entry name" value="Reticulon"/>
    <property type="match status" value="1"/>
</dbReference>
<dbReference type="InterPro" id="IPR003388">
    <property type="entry name" value="Reticulon"/>
</dbReference>
<keyword evidence="8" id="KW-0732">Signal</keyword>
<sequence>MFVFSSFPRSSSLILCIFLSDSFVSSSQPVSLFSTSQAGAQAAFLAYSGNQRERNGKSAPSDVGKEFVDGQSQDHIYGTSEGLGAGPVSVGSTGLEESSLSVGSKVHICDPVVQASSLTHNDFKGGVALDGKVELSKCDQHKKPASSGESKLALLTNPKDEPEHSPPRVAYSHSPTSPVVAGEAVVEKDSPESPFEVIADRLEFDKEFKDVLASNSSDISSNWVMHNERELLTDIPEDSVCEFQVKPRGGSRIPPGPGLSRQSSGTTAALEEVSKCVRDLHSFTSELLNWDMIPKDLEDKPDDFGSSGFLPSPTRDSNGVAAGSVGGKVEASKASSPHQPLKISIHQKDRPSPVEKDEKQAIVGREVSVVKVIPTAAAEPKADVRWPNSSLPEMADADSSGESDDTVIEDATVIPASQNETAAESSKPLPKALDSVKTAVVHIDDKGSKPRKPSPEGAIPPKALECNWGSIDDFEAIQTKTNVHGGSPVAASLPPKQPSPGIPPKAGQELCTYGQDLLGKRPRMDGLPLDNVKEAVCPDSLNGESFMGFMKECLNSKGSESPDDAVETFSEAELKAARSEVADPHSQQPPKVTQDFEQEHLTIKALKEVGRKAETEKQPLPPSKVSVPGGRRPGQYCEVPPDPRGPVQKSALEKRPLCLEQAVDVKLASAPAALGGHDIPNKSSQAPLPEPPMPHAIAKLLADFSVRDLVFWRDVKKTGLVFSTTLILLLSLAAFSVISVISYLILALLSVTISFRVYKSVIQAVQKSEEGHPFKAYLDVDVALSSEAFHNYVSAAMGHINHSLKLIMRLFLVEDLVDSLKLAVVMWLMTYVGAIFNGITLLILAELLVFSVPVVYEKYKVGNLECELVLSGPQQAA</sequence>
<evidence type="ECO:0000256" key="7">
    <source>
        <dbReference type="SAM" id="MobiDB-lite"/>
    </source>
</evidence>
<dbReference type="GO" id="GO:0007420">
    <property type="term" value="P:brain development"/>
    <property type="evidence" value="ECO:0007669"/>
    <property type="project" value="TreeGrafter"/>
</dbReference>
<keyword evidence="4 6" id="KW-1133">Transmembrane helix</keyword>
<accession>A0AA35LKR5</accession>
<dbReference type="GO" id="GO:0043005">
    <property type="term" value="C:neuron projection"/>
    <property type="evidence" value="ECO:0007669"/>
    <property type="project" value="TreeGrafter"/>
</dbReference>
<dbReference type="Pfam" id="PF02453">
    <property type="entry name" value="Reticulon"/>
    <property type="match status" value="1"/>
</dbReference>
<evidence type="ECO:0000313" key="11">
    <source>
        <dbReference type="Proteomes" id="UP001178461"/>
    </source>
</evidence>
<proteinExistence type="predicted"/>
<keyword evidence="11" id="KW-1185">Reference proteome</keyword>
<feature type="compositionally biased region" description="Acidic residues" evidence="7">
    <location>
        <begin position="395"/>
        <end position="408"/>
    </location>
</feature>
<dbReference type="GO" id="GO:0014069">
    <property type="term" value="C:postsynaptic density"/>
    <property type="evidence" value="ECO:0007669"/>
    <property type="project" value="TreeGrafter"/>
</dbReference>
<evidence type="ECO:0000256" key="3">
    <source>
        <dbReference type="ARBA" id="ARBA00022824"/>
    </source>
</evidence>
<protein>
    <recommendedName>
        <fullName evidence="6">Reticulon</fullName>
    </recommendedName>
</protein>
<keyword evidence="2 6" id="KW-0812">Transmembrane</keyword>
<evidence type="ECO:0000259" key="9">
    <source>
        <dbReference type="PROSITE" id="PS50845"/>
    </source>
</evidence>